<reference evidence="1" key="2">
    <citation type="submission" date="2025-09" db="UniProtKB">
        <authorList>
            <consortium name="Ensembl"/>
        </authorList>
    </citation>
    <scope>IDENTIFICATION</scope>
</reference>
<protein>
    <submittedName>
        <fullName evidence="1">Proteasome (prosome, macropain) assembly chaperone 3</fullName>
    </submittedName>
</protein>
<name>A0A8C4QWR5_EPTBU</name>
<dbReference type="PANTHER" id="PTHR31051:SF1">
    <property type="entry name" value="PROTEASOME ASSEMBLY CHAPERONE 3"/>
    <property type="match status" value="1"/>
</dbReference>
<dbReference type="InterPro" id="IPR053720">
    <property type="entry name" value="Psm_Assembly_Chaperone"/>
</dbReference>
<dbReference type="InterPro" id="IPR018788">
    <property type="entry name" value="Proteasome_assmbl_chp_3"/>
</dbReference>
<keyword evidence="2" id="KW-1185">Reference proteome</keyword>
<dbReference type="Proteomes" id="UP000694388">
    <property type="component" value="Unplaced"/>
</dbReference>
<organism evidence="1 2">
    <name type="scientific">Eptatretus burgeri</name>
    <name type="common">Inshore hagfish</name>
    <dbReference type="NCBI Taxonomy" id="7764"/>
    <lineage>
        <taxon>Eukaryota</taxon>
        <taxon>Metazoa</taxon>
        <taxon>Chordata</taxon>
        <taxon>Craniata</taxon>
        <taxon>Vertebrata</taxon>
        <taxon>Cyclostomata</taxon>
        <taxon>Myxini</taxon>
        <taxon>Myxiniformes</taxon>
        <taxon>Myxinidae</taxon>
        <taxon>Eptatretinae</taxon>
        <taxon>Eptatretus</taxon>
    </lineage>
</organism>
<dbReference type="PANTHER" id="PTHR31051">
    <property type="entry name" value="PROTEASOME ASSEMBLY CHAPERONE 3"/>
    <property type="match status" value="1"/>
</dbReference>
<dbReference type="GeneTree" id="ENSGT00390000000324"/>
<sequence length="125" mass="13420">MACRDDAMPVRTREVSGKVCGVSTQVVCAAFADRVFVTVSQCGRIGTLVSMSPALPTNSSDQAPCESRVLLGPDEPMTHVLAKNLAEPICREAGLQPVLLGLALRTISPQALSELRQLIDLCRIW</sequence>
<evidence type="ECO:0000313" key="1">
    <source>
        <dbReference type="Ensembl" id="ENSEBUP00000020699.1"/>
    </source>
</evidence>
<accession>A0A8C4QWR5</accession>
<dbReference type="OMA" id="IHVCAKN"/>
<dbReference type="Pfam" id="PF10178">
    <property type="entry name" value="PAC3"/>
    <property type="match status" value="1"/>
</dbReference>
<proteinExistence type="predicted"/>
<reference evidence="1" key="1">
    <citation type="submission" date="2025-08" db="UniProtKB">
        <authorList>
            <consortium name="Ensembl"/>
        </authorList>
    </citation>
    <scope>IDENTIFICATION</scope>
</reference>
<dbReference type="Gene3D" id="3.30.230.90">
    <property type="match status" value="1"/>
</dbReference>
<dbReference type="GO" id="GO:0043248">
    <property type="term" value="P:proteasome assembly"/>
    <property type="evidence" value="ECO:0007669"/>
    <property type="project" value="InterPro"/>
</dbReference>
<dbReference type="Ensembl" id="ENSEBUT00000021275.1">
    <property type="protein sequence ID" value="ENSEBUP00000020699.1"/>
    <property type="gene ID" value="ENSEBUG00000012804.1"/>
</dbReference>
<dbReference type="AlphaFoldDB" id="A0A8C4QWR5"/>
<evidence type="ECO:0000313" key="2">
    <source>
        <dbReference type="Proteomes" id="UP000694388"/>
    </source>
</evidence>